<evidence type="ECO:0000259" key="2">
    <source>
        <dbReference type="Pfam" id="PF00188"/>
    </source>
</evidence>
<protein>
    <submittedName>
        <fullName evidence="3">CAP domain-containing protein</fullName>
    </submittedName>
</protein>
<evidence type="ECO:0000313" key="3">
    <source>
        <dbReference type="EMBL" id="WCR09281.1"/>
    </source>
</evidence>
<proteinExistence type="predicted"/>
<accession>A0ABY7SR09</accession>
<keyword evidence="1" id="KW-0732">Signal</keyword>
<feature type="signal peptide" evidence="1">
    <location>
        <begin position="1"/>
        <end position="23"/>
    </location>
</feature>
<dbReference type="Gene3D" id="3.40.33.10">
    <property type="entry name" value="CAP"/>
    <property type="match status" value="1"/>
</dbReference>
<dbReference type="EMBL" id="CP067134">
    <property type="protein sequence ID" value="WCR09281.1"/>
    <property type="molecule type" value="Genomic_DNA"/>
</dbReference>
<dbReference type="Pfam" id="PF00188">
    <property type="entry name" value="CAP"/>
    <property type="match status" value="1"/>
</dbReference>
<dbReference type="PANTHER" id="PTHR31157">
    <property type="entry name" value="SCP DOMAIN-CONTAINING PROTEIN"/>
    <property type="match status" value="1"/>
</dbReference>
<dbReference type="InterPro" id="IPR014044">
    <property type="entry name" value="CAP_dom"/>
</dbReference>
<evidence type="ECO:0000313" key="4">
    <source>
        <dbReference type="Proteomes" id="UP001218412"/>
    </source>
</evidence>
<dbReference type="RefSeq" id="WP_272857391.1">
    <property type="nucleotide sequence ID" value="NZ_CP067134.1"/>
</dbReference>
<dbReference type="PROSITE" id="PS51257">
    <property type="entry name" value="PROKAR_LIPOPROTEIN"/>
    <property type="match status" value="1"/>
</dbReference>
<organism evidence="3 4">
    <name type="scientific">Paracoccus stylophorae</name>
    <dbReference type="NCBI Taxonomy" id="659350"/>
    <lineage>
        <taxon>Bacteria</taxon>
        <taxon>Pseudomonadati</taxon>
        <taxon>Pseudomonadota</taxon>
        <taxon>Alphaproteobacteria</taxon>
        <taxon>Rhodobacterales</taxon>
        <taxon>Paracoccaceae</taxon>
        <taxon>Paracoccus</taxon>
    </lineage>
</organism>
<evidence type="ECO:0000256" key="1">
    <source>
        <dbReference type="SAM" id="SignalP"/>
    </source>
</evidence>
<dbReference type="Proteomes" id="UP001218412">
    <property type="component" value="Chromosome"/>
</dbReference>
<dbReference type="CDD" id="cd05379">
    <property type="entry name" value="CAP_bacterial"/>
    <property type="match status" value="1"/>
</dbReference>
<sequence>MTVKTLSVAFLSAALLAACQQGAGFDAPVIPLTGVDAPADPAEEALAAICTGDAALQERMGEAVNAARAANGKVLLAANDDLIRIAQSHACDVAAMGRATVAGSNGSNVVDRARAVGYPTCGVAQLVAAGGTPEGVVAAWLRSEPHRVELMGQSSTELGTGVVRGADGRLWWSVVLGDDCA</sequence>
<feature type="chain" id="PRO_5046330127" evidence="1">
    <location>
        <begin position="24"/>
        <end position="181"/>
    </location>
</feature>
<gene>
    <name evidence="3" type="ORF">JHW45_09050</name>
</gene>
<name>A0ABY7SR09_9RHOB</name>
<reference evidence="3 4" key="1">
    <citation type="submission" date="2021-01" db="EMBL/GenBank/DDBJ databases">
        <title>Biogeographic distribution of Paracoccus.</title>
        <authorList>
            <person name="Hollensteiner J."/>
            <person name="Leineberger J."/>
            <person name="Brinkhoff T."/>
            <person name="Daniel R."/>
        </authorList>
    </citation>
    <scope>NUCLEOTIDE SEQUENCE [LARGE SCALE GENOMIC DNA]</scope>
    <source>
        <strain evidence="3 4">LMG25392</strain>
    </source>
</reference>
<dbReference type="PANTHER" id="PTHR31157:SF1">
    <property type="entry name" value="SCP DOMAIN-CONTAINING PROTEIN"/>
    <property type="match status" value="1"/>
</dbReference>
<feature type="domain" description="SCP" evidence="2">
    <location>
        <begin position="62"/>
        <end position="174"/>
    </location>
</feature>
<dbReference type="InterPro" id="IPR035940">
    <property type="entry name" value="CAP_sf"/>
</dbReference>
<keyword evidence="4" id="KW-1185">Reference proteome</keyword>
<dbReference type="SUPFAM" id="SSF55797">
    <property type="entry name" value="PR-1-like"/>
    <property type="match status" value="1"/>
</dbReference>